<reference evidence="1" key="1">
    <citation type="submission" date="2021-03" db="EMBL/GenBank/DDBJ databases">
        <title>Sagittula salina sp. nov. strain M10.9X isolated from the marine waste.</title>
        <authorList>
            <person name="Satari L."/>
            <person name="Molina-Menor E."/>
            <person name="Vidal-Verdu A."/>
            <person name="Pascual J."/>
            <person name="Pereto J."/>
            <person name="Porcar M."/>
        </authorList>
    </citation>
    <scope>NUCLEOTIDE SEQUENCE</scope>
    <source>
        <strain evidence="1">M10.9X</strain>
    </source>
</reference>
<dbReference type="Proteomes" id="UP000675940">
    <property type="component" value="Unassembled WGS sequence"/>
</dbReference>
<accession>A0A940MRK5</accession>
<proteinExistence type="predicted"/>
<comment type="caution">
    <text evidence="1">The sequence shown here is derived from an EMBL/GenBank/DDBJ whole genome shotgun (WGS) entry which is preliminary data.</text>
</comment>
<organism evidence="1 2">
    <name type="scientific">Sagittula salina</name>
    <dbReference type="NCBI Taxonomy" id="2820268"/>
    <lineage>
        <taxon>Bacteria</taxon>
        <taxon>Pseudomonadati</taxon>
        <taxon>Pseudomonadota</taxon>
        <taxon>Alphaproteobacteria</taxon>
        <taxon>Rhodobacterales</taxon>
        <taxon>Roseobacteraceae</taxon>
        <taxon>Sagittula</taxon>
    </lineage>
</organism>
<sequence>MSKTKKVPITILDREIETYVPARGDGDAIAIISGFGWVFKAPTPMAAMKKADTFRREQWNNICSPERRVPMTGPLPRRAEARA</sequence>
<dbReference type="AlphaFoldDB" id="A0A940MRK5"/>
<evidence type="ECO:0000313" key="2">
    <source>
        <dbReference type="Proteomes" id="UP000675940"/>
    </source>
</evidence>
<evidence type="ECO:0000313" key="1">
    <source>
        <dbReference type="EMBL" id="MBP0484648.1"/>
    </source>
</evidence>
<keyword evidence="2" id="KW-1185">Reference proteome</keyword>
<dbReference type="EMBL" id="JAGISH010000015">
    <property type="protein sequence ID" value="MBP0484648.1"/>
    <property type="molecule type" value="Genomic_DNA"/>
</dbReference>
<dbReference type="RefSeq" id="WP_209363181.1">
    <property type="nucleotide sequence ID" value="NZ_JAGISH010000015.1"/>
</dbReference>
<gene>
    <name evidence="1" type="ORF">J5474_19425</name>
</gene>
<protein>
    <submittedName>
        <fullName evidence="1">Uncharacterized protein</fullName>
    </submittedName>
</protein>
<name>A0A940MRK5_9RHOB</name>